<dbReference type="AlphaFoldDB" id="A0A645AL80"/>
<dbReference type="GO" id="GO:0006465">
    <property type="term" value="P:signal peptide processing"/>
    <property type="evidence" value="ECO:0007669"/>
    <property type="project" value="InterPro"/>
</dbReference>
<sequence>MKISIENLKLYKVLIEYETGKKLKVIDGCLYLGIKPLSYYKFTKNYYFVGGDNVMNSSDSRYFGLVPEEFIVGVVGWII</sequence>
<accession>A0A645AL80</accession>
<reference evidence="3" key="1">
    <citation type="submission" date="2019-08" db="EMBL/GenBank/DDBJ databases">
        <authorList>
            <person name="Kucharzyk K."/>
            <person name="Murdoch R.W."/>
            <person name="Higgins S."/>
            <person name="Loffler F."/>
        </authorList>
    </citation>
    <scope>NUCLEOTIDE SEQUENCE</scope>
</reference>
<protein>
    <recommendedName>
        <fullName evidence="2">Peptidase S26 domain-containing protein</fullName>
    </recommendedName>
</protein>
<dbReference type="Pfam" id="PF10502">
    <property type="entry name" value="Peptidase_S26"/>
    <property type="match status" value="1"/>
</dbReference>
<proteinExistence type="predicted"/>
<comment type="caution">
    <text evidence="3">The sequence shown here is derived from an EMBL/GenBank/DDBJ whole genome shotgun (WGS) entry which is preliminary data.</text>
</comment>
<dbReference type="EMBL" id="VSSQ01014501">
    <property type="protein sequence ID" value="MPM53787.1"/>
    <property type="molecule type" value="Genomic_DNA"/>
</dbReference>
<dbReference type="InterPro" id="IPR036286">
    <property type="entry name" value="LexA/Signal_pep-like_sf"/>
</dbReference>
<dbReference type="PROSITE" id="PS00761">
    <property type="entry name" value="SPASE_I_3"/>
    <property type="match status" value="1"/>
</dbReference>
<dbReference type="GO" id="GO:0004252">
    <property type="term" value="F:serine-type endopeptidase activity"/>
    <property type="evidence" value="ECO:0007669"/>
    <property type="project" value="InterPro"/>
</dbReference>
<dbReference type="InterPro" id="IPR019758">
    <property type="entry name" value="Pept_S26A_signal_pept_1_CS"/>
</dbReference>
<gene>
    <name evidence="3" type="ORF">SDC9_100556</name>
</gene>
<name>A0A645AL80_9ZZZZ</name>
<keyword evidence="1" id="KW-0378">Hydrolase</keyword>
<evidence type="ECO:0000313" key="3">
    <source>
        <dbReference type="EMBL" id="MPM53787.1"/>
    </source>
</evidence>
<dbReference type="GO" id="GO:0016020">
    <property type="term" value="C:membrane"/>
    <property type="evidence" value="ECO:0007669"/>
    <property type="project" value="InterPro"/>
</dbReference>
<feature type="domain" description="Peptidase S26" evidence="2">
    <location>
        <begin position="42"/>
        <end position="77"/>
    </location>
</feature>
<dbReference type="SUPFAM" id="SSF51306">
    <property type="entry name" value="LexA/Signal peptidase"/>
    <property type="match status" value="1"/>
</dbReference>
<organism evidence="3">
    <name type="scientific">bioreactor metagenome</name>
    <dbReference type="NCBI Taxonomy" id="1076179"/>
    <lineage>
        <taxon>unclassified sequences</taxon>
        <taxon>metagenomes</taxon>
        <taxon>ecological metagenomes</taxon>
    </lineage>
</organism>
<dbReference type="InterPro" id="IPR019533">
    <property type="entry name" value="Peptidase_S26"/>
</dbReference>
<dbReference type="CDD" id="cd06530">
    <property type="entry name" value="S26_SPase_I"/>
    <property type="match status" value="1"/>
</dbReference>
<dbReference type="Gene3D" id="2.10.109.10">
    <property type="entry name" value="Umud Fragment, subunit A"/>
    <property type="match status" value="1"/>
</dbReference>
<evidence type="ECO:0000259" key="2">
    <source>
        <dbReference type="Pfam" id="PF10502"/>
    </source>
</evidence>
<evidence type="ECO:0000256" key="1">
    <source>
        <dbReference type="ARBA" id="ARBA00022801"/>
    </source>
</evidence>